<evidence type="ECO:0000256" key="13">
    <source>
        <dbReference type="ARBA" id="ARBA00052325"/>
    </source>
</evidence>
<evidence type="ECO:0000256" key="9">
    <source>
        <dbReference type="ARBA" id="ARBA00023065"/>
    </source>
</evidence>
<dbReference type="CDD" id="cd18110">
    <property type="entry name" value="ATP-synt_F1_beta_C"/>
    <property type="match status" value="1"/>
</dbReference>
<evidence type="ECO:0000256" key="15">
    <source>
        <dbReference type="HAMAP-Rule" id="MF_01347"/>
    </source>
</evidence>
<dbReference type="Pfam" id="PF00006">
    <property type="entry name" value="ATP-synt_ab"/>
    <property type="match status" value="1"/>
</dbReference>
<name>A0A917EVF5_HALAA</name>
<dbReference type="Gene3D" id="1.10.1140.10">
    <property type="entry name" value="Bovine Mitochondrial F1-atpase, Atp Synthase Beta Chain, Chain D, domain 3"/>
    <property type="match status" value="1"/>
</dbReference>
<keyword evidence="4 15" id="KW-1003">Cell membrane</keyword>
<evidence type="ECO:0000259" key="16">
    <source>
        <dbReference type="SMART" id="SM00382"/>
    </source>
</evidence>
<dbReference type="SMART" id="SM00382">
    <property type="entry name" value="AAA"/>
    <property type="match status" value="1"/>
</dbReference>
<dbReference type="GO" id="GO:0005886">
    <property type="term" value="C:plasma membrane"/>
    <property type="evidence" value="ECO:0007669"/>
    <property type="project" value="UniProtKB-SubCell"/>
</dbReference>
<dbReference type="NCBIfam" id="TIGR01039">
    <property type="entry name" value="atpD"/>
    <property type="match status" value="1"/>
</dbReference>
<dbReference type="InterPro" id="IPR020003">
    <property type="entry name" value="ATPase_a/bsu_AS"/>
</dbReference>
<dbReference type="GO" id="GO:0005524">
    <property type="term" value="F:ATP binding"/>
    <property type="evidence" value="ECO:0007669"/>
    <property type="project" value="UniProtKB-UniRule"/>
</dbReference>
<evidence type="ECO:0000256" key="8">
    <source>
        <dbReference type="ARBA" id="ARBA00022967"/>
    </source>
</evidence>
<dbReference type="InterPro" id="IPR000194">
    <property type="entry name" value="ATPase_F1/V1/A1_a/bsu_nucl-bd"/>
</dbReference>
<dbReference type="Gene3D" id="3.40.50.300">
    <property type="entry name" value="P-loop containing nucleotide triphosphate hydrolases"/>
    <property type="match status" value="1"/>
</dbReference>
<evidence type="ECO:0000256" key="11">
    <source>
        <dbReference type="ARBA" id="ARBA00023196"/>
    </source>
</evidence>
<evidence type="ECO:0000256" key="6">
    <source>
        <dbReference type="ARBA" id="ARBA00022781"/>
    </source>
</evidence>
<comment type="caution">
    <text evidence="17">The sequence shown here is derived from an EMBL/GenBank/DDBJ whole genome shotgun (WGS) entry which is preliminary data.</text>
</comment>
<evidence type="ECO:0000256" key="3">
    <source>
        <dbReference type="ARBA" id="ARBA00022448"/>
    </source>
</evidence>
<comment type="catalytic activity">
    <reaction evidence="15">
        <text>ATP + H2O + 4 H(+)(in) = ADP + phosphate + 5 H(+)(out)</text>
        <dbReference type="Rhea" id="RHEA:57720"/>
        <dbReference type="ChEBI" id="CHEBI:15377"/>
        <dbReference type="ChEBI" id="CHEBI:15378"/>
        <dbReference type="ChEBI" id="CHEBI:30616"/>
        <dbReference type="ChEBI" id="CHEBI:43474"/>
        <dbReference type="ChEBI" id="CHEBI:456216"/>
        <dbReference type="EC" id="7.1.2.2"/>
    </reaction>
</comment>
<dbReference type="SUPFAM" id="SSF50615">
    <property type="entry name" value="N-terminal domain of alpha and beta subunits of F1 ATP synthase"/>
    <property type="match status" value="1"/>
</dbReference>
<dbReference type="GO" id="GO:0045259">
    <property type="term" value="C:proton-transporting ATP synthase complex"/>
    <property type="evidence" value="ECO:0007669"/>
    <property type="project" value="UniProtKB-KW"/>
</dbReference>
<dbReference type="GO" id="GO:0046933">
    <property type="term" value="F:proton-transporting ATP synthase activity, rotational mechanism"/>
    <property type="evidence" value="ECO:0007669"/>
    <property type="project" value="UniProtKB-UniRule"/>
</dbReference>
<gene>
    <name evidence="15 17" type="primary">atpD</name>
    <name evidence="17" type="ORF">GCM10010954_20950</name>
</gene>
<evidence type="ECO:0000256" key="14">
    <source>
        <dbReference type="ARBA" id="ARBA00059242"/>
    </source>
</evidence>
<dbReference type="HAMAP" id="MF_01347">
    <property type="entry name" value="ATP_synth_beta_bact"/>
    <property type="match status" value="1"/>
</dbReference>
<protein>
    <recommendedName>
        <fullName evidence="15">ATP synthase subunit beta</fullName>
        <ecNumber evidence="15">7.1.2.2</ecNumber>
    </recommendedName>
    <alternativeName>
        <fullName evidence="15">ATP synthase F1 sector subunit beta</fullName>
    </alternativeName>
    <alternativeName>
        <fullName evidence="15">F-ATPase subunit beta</fullName>
    </alternativeName>
</protein>
<accession>A0A917EVF5</accession>
<evidence type="ECO:0000256" key="12">
    <source>
        <dbReference type="ARBA" id="ARBA00023310"/>
    </source>
</evidence>
<evidence type="ECO:0000256" key="10">
    <source>
        <dbReference type="ARBA" id="ARBA00023136"/>
    </source>
</evidence>
<dbReference type="PANTHER" id="PTHR15184:SF71">
    <property type="entry name" value="ATP SYNTHASE SUBUNIT BETA, MITOCHONDRIAL"/>
    <property type="match status" value="1"/>
</dbReference>
<comment type="function">
    <text evidence="15">Produces ATP from ADP in the presence of a proton gradient across the membrane. The catalytic sites are hosted primarily by the beta subunits.</text>
</comment>
<evidence type="ECO:0000313" key="17">
    <source>
        <dbReference type="EMBL" id="GGF21936.1"/>
    </source>
</evidence>
<dbReference type="FunFam" id="1.10.1140.10:FF:000001">
    <property type="entry name" value="ATP synthase subunit beta"/>
    <property type="match status" value="1"/>
</dbReference>
<dbReference type="FunFam" id="2.40.10.170:FF:000005">
    <property type="entry name" value="ATP synthase subunit beta"/>
    <property type="match status" value="1"/>
</dbReference>
<evidence type="ECO:0000313" key="18">
    <source>
        <dbReference type="Proteomes" id="UP000660110"/>
    </source>
</evidence>
<comment type="similarity">
    <text evidence="2 15">Belongs to the ATPase alpha/beta chains family.</text>
</comment>
<dbReference type="GO" id="GO:0046962">
    <property type="term" value="F:sodium-transporting ATPase activity, rotational mechanism"/>
    <property type="evidence" value="ECO:0007669"/>
    <property type="project" value="UniProtKB-EC"/>
</dbReference>
<dbReference type="PANTHER" id="PTHR15184">
    <property type="entry name" value="ATP SYNTHASE"/>
    <property type="match status" value="1"/>
</dbReference>
<dbReference type="InterPro" id="IPR055190">
    <property type="entry name" value="ATP-synt_VA_C"/>
</dbReference>
<keyword evidence="10 15" id="KW-0472">Membrane</keyword>
<dbReference type="EC" id="7.1.2.2" evidence="15"/>
<dbReference type="AlphaFoldDB" id="A0A917EVF5"/>
<dbReference type="EMBL" id="BMEL01000002">
    <property type="protein sequence ID" value="GGF21936.1"/>
    <property type="molecule type" value="Genomic_DNA"/>
</dbReference>
<dbReference type="InterPro" id="IPR024034">
    <property type="entry name" value="ATPase_F1/V1_b/a_C"/>
</dbReference>
<comment type="subcellular location">
    <subcellularLocation>
        <location evidence="1 15">Cell membrane</location>
        <topology evidence="1 15">Peripheral membrane protein</topology>
    </subcellularLocation>
</comment>
<dbReference type="Proteomes" id="UP000660110">
    <property type="component" value="Unassembled WGS sequence"/>
</dbReference>
<dbReference type="SUPFAM" id="SSF52540">
    <property type="entry name" value="P-loop containing nucleoside triphosphate hydrolases"/>
    <property type="match status" value="1"/>
</dbReference>
<dbReference type="InterPro" id="IPR003593">
    <property type="entry name" value="AAA+_ATPase"/>
</dbReference>
<evidence type="ECO:0000256" key="5">
    <source>
        <dbReference type="ARBA" id="ARBA00022741"/>
    </source>
</evidence>
<dbReference type="Pfam" id="PF22919">
    <property type="entry name" value="ATP-synt_VA_C"/>
    <property type="match status" value="1"/>
</dbReference>
<dbReference type="CDD" id="cd01133">
    <property type="entry name" value="F1-ATPase_beta_CD"/>
    <property type="match status" value="1"/>
</dbReference>
<organism evidence="17 18">
    <name type="scientific">Halobacillus andaensis</name>
    <dbReference type="NCBI Taxonomy" id="1176239"/>
    <lineage>
        <taxon>Bacteria</taxon>
        <taxon>Bacillati</taxon>
        <taxon>Bacillota</taxon>
        <taxon>Bacilli</taxon>
        <taxon>Bacillales</taxon>
        <taxon>Bacillaceae</taxon>
        <taxon>Halobacillus</taxon>
    </lineage>
</organism>
<dbReference type="PROSITE" id="PS00152">
    <property type="entry name" value="ATPASE_ALPHA_BETA"/>
    <property type="match status" value="1"/>
</dbReference>
<proteinExistence type="inferred from homology"/>
<comment type="catalytic activity">
    <reaction evidence="13">
        <text>4 Na(+)(in) + ATP + H2O = 4 Na(+)(out) + ADP + phosphate + H(+)</text>
        <dbReference type="Rhea" id="RHEA:58156"/>
        <dbReference type="ChEBI" id="CHEBI:15377"/>
        <dbReference type="ChEBI" id="CHEBI:15378"/>
        <dbReference type="ChEBI" id="CHEBI:29101"/>
        <dbReference type="ChEBI" id="CHEBI:30616"/>
        <dbReference type="ChEBI" id="CHEBI:43474"/>
        <dbReference type="ChEBI" id="CHEBI:456216"/>
        <dbReference type="EC" id="7.2.2.1"/>
    </reaction>
</comment>
<reference evidence="17" key="1">
    <citation type="journal article" date="2014" name="Int. J. Syst. Evol. Microbiol.">
        <title>Complete genome sequence of Corynebacterium casei LMG S-19264T (=DSM 44701T), isolated from a smear-ripened cheese.</title>
        <authorList>
            <consortium name="US DOE Joint Genome Institute (JGI-PGF)"/>
            <person name="Walter F."/>
            <person name="Albersmeier A."/>
            <person name="Kalinowski J."/>
            <person name="Ruckert C."/>
        </authorList>
    </citation>
    <scope>NUCLEOTIDE SEQUENCE</scope>
    <source>
        <strain evidence="17">CGMCC 1.12153</strain>
    </source>
</reference>
<keyword evidence="18" id="KW-1185">Reference proteome</keyword>
<feature type="binding site" evidence="15">
    <location>
        <begin position="158"/>
        <end position="165"/>
    </location>
    <ligand>
        <name>ATP</name>
        <dbReference type="ChEBI" id="CHEBI:30616"/>
    </ligand>
</feature>
<dbReference type="FunFam" id="3.40.50.300:FF:000004">
    <property type="entry name" value="ATP synthase subunit beta"/>
    <property type="match status" value="1"/>
</dbReference>
<keyword evidence="12 15" id="KW-0066">ATP synthesis</keyword>
<dbReference type="RefSeq" id="WP_188377430.1">
    <property type="nucleotide sequence ID" value="NZ_BMEL01000002.1"/>
</dbReference>
<keyword evidence="8 15" id="KW-1278">Translocase</keyword>
<keyword evidence="7 15" id="KW-0067">ATP-binding</keyword>
<evidence type="ECO:0000256" key="4">
    <source>
        <dbReference type="ARBA" id="ARBA00022475"/>
    </source>
</evidence>
<dbReference type="InterPro" id="IPR005722">
    <property type="entry name" value="ATP_synth_F1_bsu"/>
</dbReference>
<reference evidence="17" key="2">
    <citation type="submission" date="2020-09" db="EMBL/GenBank/DDBJ databases">
        <authorList>
            <person name="Sun Q."/>
            <person name="Zhou Y."/>
        </authorList>
    </citation>
    <scope>NUCLEOTIDE SEQUENCE</scope>
    <source>
        <strain evidence="17">CGMCC 1.12153</strain>
    </source>
</reference>
<evidence type="ECO:0000256" key="7">
    <source>
        <dbReference type="ARBA" id="ARBA00022840"/>
    </source>
</evidence>
<keyword evidence="6 15" id="KW-0375">Hydrogen ion transport</keyword>
<keyword evidence="11 15" id="KW-0139">CF(1)</keyword>
<dbReference type="SUPFAM" id="SSF47917">
    <property type="entry name" value="C-terminal domain of alpha and beta subunits of F1 ATP synthase"/>
    <property type="match status" value="1"/>
</dbReference>
<dbReference type="Gene3D" id="2.40.10.170">
    <property type="match status" value="1"/>
</dbReference>
<dbReference type="InterPro" id="IPR027417">
    <property type="entry name" value="P-loop_NTPase"/>
</dbReference>
<dbReference type="CDD" id="cd18115">
    <property type="entry name" value="ATP-synt_F1_beta_N"/>
    <property type="match status" value="1"/>
</dbReference>
<feature type="domain" description="AAA+ ATPase" evidence="16">
    <location>
        <begin position="150"/>
        <end position="414"/>
    </location>
</feature>
<dbReference type="Pfam" id="PF02874">
    <property type="entry name" value="ATP-synt_ab_N"/>
    <property type="match status" value="1"/>
</dbReference>
<keyword evidence="3 15" id="KW-0813">Transport</keyword>
<evidence type="ECO:0000256" key="2">
    <source>
        <dbReference type="ARBA" id="ARBA00008936"/>
    </source>
</evidence>
<sequence length="470" mass="51312">MSKGRVTQIMGPVVDVAFDDGQLPDINNALHVSYVAKSENETNVDLTLEVALHLGDNSVRTVAMSSTEGVQRGTEVTDTGGPISVPVGDVTLGRVFSVLGDKIDLDEPIPGDVRRDPIHRLAPTFENLATETEILETGIKVVDLLAPYVKGGKIGLFGGAGVGKTVLIQELINNIAQEHGGISVFAGVGERTREGNDLYYEMKDSGVISKTAMVFGQMNEPPGARMRVALTGLTMAEYFRDEQGQDVLFFIDNIFRFTQGGLEVSALLGRMPSAVGYQPTLATEMGQLQERITSTDKGSVTSIQAIYVPADDYTDPAPATTFAHLDATTNLERKLSEQGIYPAVDPLASTSRALDSDIVGDEHYEVAREVQQTLQRYKELQDIIAILGMDELSDEDKLTVARARRVQFFLSQNFHVAEQFTGQKGSYVPVQETVKGFKEILEGKHDDIPEDAFRLVGRIEEVVEKAKEMQ</sequence>
<dbReference type="InterPro" id="IPR036121">
    <property type="entry name" value="ATPase_F1/V1/A1_a/bsu_N_sf"/>
</dbReference>
<keyword evidence="5 15" id="KW-0547">Nucleotide-binding</keyword>
<comment type="function">
    <text evidence="14">Produces ATP from ADP in the presence of a sodium ion gradient across the membrane. The beta chain is the catalytic subunit.</text>
</comment>
<evidence type="ECO:0000256" key="1">
    <source>
        <dbReference type="ARBA" id="ARBA00004202"/>
    </source>
</evidence>
<keyword evidence="9 15" id="KW-0406">Ion transport</keyword>
<dbReference type="InterPro" id="IPR050053">
    <property type="entry name" value="ATPase_alpha/beta_chains"/>
</dbReference>
<dbReference type="InterPro" id="IPR004100">
    <property type="entry name" value="ATPase_F1/V1/A1_a/bsu_N"/>
</dbReference>